<feature type="non-terminal residue" evidence="4">
    <location>
        <position position="1"/>
    </location>
</feature>
<dbReference type="InterPro" id="IPR011071">
    <property type="entry name" value="Lyase_8-like_C"/>
</dbReference>
<protein>
    <submittedName>
        <fullName evidence="4">Silent information regulator protein Sir2</fullName>
    </submittedName>
</protein>
<dbReference type="Proteomes" id="UP001292368">
    <property type="component" value="Unassembled WGS sequence"/>
</dbReference>
<dbReference type="SUPFAM" id="SSF49863">
    <property type="entry name" value="Hyaluronate lyase-like, C-terminal domain"/>
    <property type="match status" value="1"/>
</dbReference>
<evidence type="ECO:0000259" key="2">
    <source>
        <dbReference type="Pfam" id="PF02278"/>
    </source>
</evidence>
<proteinExistence type="predicted"/>
<gene>
    <name evidence="4" type="ORF">GNF77_15040</name>
</gene>
<feature type="domain" description="Polysaccharide lyase family 8 C-terminal" evidence="3">
    <location>
        <begin position="141"/>
        <end position="205"/>
    </location>
</feature>
<dbReference type="InterPro" id="IPR038970">
    <property type="entry name" value="Lyase_8"/>
</dbReference>
<sequence>GSGITNPEDFNTETIIENRKIRKDGSNKFIVDGAEKVQALGDKDSANEAKWAYLEGNVEGSNIGYYFPNGANINLLRENREGNWFDINASKPAGNKIITNNYLTMYIDHGKNIKDQSYSYVLLPNKSSQQVAEYANNPNIEIVRNDEIAHGVKHITLNIEGANFWVDGKNTSGSITSSGKASVMIKENADNTLTISVSDPTFQGKN</sequence>
<feature type="domain" description="Polysaccharide lyase family 8 central" evidence="2">
    <location>
        <begin position="1"/>
        <end position="126"/>
    </location>
</feature>
<dbReference type="AlphaFoldDB" id="A0AAW9IK41"/>
<dbReference type="Pfam" id="PF02884">
    <property type="entry name" value="Lyase_8_C"/>
    <property type="match status" value="1"/>
</dbReference>
<dbReference type="Gene3D" id="2.70.98.10">
    <property type="match status" value="1"/>
</dbReference>
<dbReference type="GO" id="GO:0005975">
    <property type="term" value="P:carbohydrate metabolic process"/>
    <property type="evidence" value="ECO:0007669"/>
    <property type="project" value="InterPro"/>
</dbReference>
<evidence type="ECO:0000313" key="4">
    <source>
        <dbReference type="EMBL" id="MDZ5010198.1"/>
    </source>
</evidence>
<name>A0AAW9IK41_CLOPF</name>
<reference evidence="4" key="1">
    <citation type="submission" date="2019-11" db="EMBL/GenBank/DDBJ databases">
        <title>Characterization of Clostridium perfringens isolates from swine manure treated agricultural soils.</title>
        <authorList>
            <person name="Wushke S.T."/>
        </authorList>
    </citation>
    <scope>NUCLEOTIDE SEQUENCE</scope>
    <source>
        <strain evidence="4">V2</strain>
    </source>
</reference>
<dbReference type="PANTHER" id="PTHR38481">
    <property type="entry name" value="HYALURONATE LYASE"/>
    <property type="match status" value="1"/>
</dbReference>
<accession>A0AAW9IK41</accession>
<feature type="non-terminal residue" evidence="4">
    <location>
        <position position="206"/>
    </location>
</feature>
<dbReference type="InterPro" id="IPR014718">
    <property type="entry name" value="GH-type_carb-bd"/>
</dbReference>
<evidence type="ECO:0000256" key="1">
    <source>
        <dbReference type="ARBA" id="ARBA00023239"/>
    </source>
</evidence>
<dbReference type="GO" id="GO:0030246">
    <property type="term" value="F:carbohydrate binding"/>
    <property type="evidence" value="ECO:0007669"/>
    <property type="project" value="InterPro"/>
</dbReference>
<evidence type="ECO:0000259" key="3">
    <source>
        <dbReference type="Pfam" id="PF02884"/>
    </source>
</evidence>
<organism evidence="4 5">
    <name type="scientific">Clostridium perfringens</name>
    <dbReference type="NCBI Taxonomy" id="1502"/>
    <lineage>
        <taxon>Bacteria</taxon>
        <taxon>Bacillati</taxon>
        <taxon>Bacillota</taxon>
        <taxon>Clostridia</taxon>
        <taxon>Eubacteriales</taxon>
        <taxon>Clostridiaceae</taxon>
        <taxon>Clostridium</taxon>
    </lineage>
</organism>
<dbReference type="GO" id="GO:0005576">
    <property type="term" value="C:extracellular region"/>
    <property type="evidence" value="ECO:0007669"/>
    <property type="project" value="InterPro"/>
</dbReference>
<dbReference type="GO" id="GO:0016829">
    <property type="term" value="F:lyase activity"/>
    <property type="evidence" value="ECO:0007669"/>
    <property type="project" value="UniProtKB-KW"/>
</dbReference>
<dbReference type="InterPro" id="IPR004103">
    <property type="entry name" value="Lyase_8_C"/>
</dbReference>
<dbReference type="PANTHER" id="PTHR38481:SF1">
    <property type="entry name" value="HYALURONATE LYASE"/>
    <property type="match status" value="1"/>
</dbReference>
<dbReference type="InterPro" id="IPR011013">
    <property type="entry name" value="Gal_mutarotase_sf_dom"/>
</dbReference>
<dbReference type="RefSeq" id="WP_322382081.1">
    <property type="nucleotide sequence ID" value="NZ_WNVM01000134.1"/>
</dbReference>
<evidence type="ECO:0000313" key="5">
    <source>
        <dbReference type="Proteomes" id="UP001292368"/>
    </source>
</evidence>
<dbReference type="EMBL" id="WNVM01000134">
    <property type="protein sequence ID" value="MDZ5010198.1"/>
    <property type="molecule type" value="Genomic_DNA"/>
</dbReference>
<dbReference type="InterPro" id="IPR003159">
    <property type="entry name" value="Lyase_8_central_dom"/>
</dbReference>
<dbReference type="Gene3D" id="2.60.220.10">
    <property type="entry name" value="Polysaccharide lyase family 8-like, C-terminal"/>
    <property type="match status" value="1"/>
</dbReference>
<dbReference type="SUPFAM" id="SSF74650">
    <property type="entry name" value="Galactose mutarotase-like"/>
    <property type="match status" value="1"/>
</dbReference>
<dbReference type="Pfam" id="PF02278">
    <property type="entry name" value="Lyase_8"/>
    <property type="match status" value="1"/>
</dbReference>
<comment type="caution">
    <text evidence="4">The sequence shown here is derived from an EMBL/GenBank/DDBJ whole genome shotgun (WGS) entry which is preliminary data.</text>
</comment>
<keyword evidence="1" id="KW-0456">Lyase</keyword>